<sequence>MNPIDNWKAGPGSYNLSTDIKKQSMIYHNFPRAAIPKGNKFPDVYISDEHIKEKMCVESPPPNLYDPNIPLLFQKSGAPMFGTTKRVDNFLAAQNRSPGPVYDMPKFSSTSVSFGPSLKKKNMKNMSKSQKIVLMNTGKNLTGNLSGKYGLGIDTRRLFEKKDNIPGPGTYGDIFSNGKNTSTKFSKGDRNIDVRTYKKPKQYLSSY</sequence>
<dbReference type="AlphaFoldDB" id="A0A1R2BFF1"/>
<dbReference type="Proteomes" id="UP000187209">
    <property type="component" value="Unassembled WGS sequence"/>
</dbReference>
<evidence type="ECO:0000313" key="2">
    <source>
        <dbReference type="Proteomes" id="UP000187209"/>
    </source>
</evidence>
<comment type="caution">
    <text evidence="1">The sequence shown here is derived from an EMBL/GenBank/DDBJ whole genome shotgun (WGS) entry which is preliminary data.</text>
</comment>
<reference evidence="1 2" key="1">
    <citation type="submission" date="2016-11" db="EMBL/GenBank/DDBJ databases">
        <title>The macronuclear genome of Stentor coeruleus: a giant cell with tiny introns.</title>
        <authorList>
            <person name="Slabodnick M."/>
            <person name="Ruby J.G."/>
            <person name="Reiff S.B."/>
            <person name="Swart E.C."/>
            <person name="Gosai S."/>
            <person name="Prabakaran S."/>
            <person name="Witkowska E."/>
            <person name="Larue G.E."/>
            <person name="Fisher S."/>
            <person name="Freeman R.M."/>
            <person name="Gunawardena J."/>
            <person name="Chu W."/>
            <person name="Stover N.A."/>
            <person name="Gregory B.D."/>
            <person name="Nowacki M."/>
            <person name="Derisi J."/>
            <person name="Roy S.W."/>
            <person name="Marshall W.F."/>
            <person name="Sood P."/>
        </authorList>
    </citation>
    <scope>NUCLEOTIDE SEQUENCE [LARGE SCALE GENOMIC DNA]</scope>
    <source>
        <strain evidence="1">WM001</strain>
    </source>
</reference>
<evidence type="ECO:0000313" key="1">
    <source>
        <dbReference type="EMBL" id="OMJ75481.1"/>
    </source>
</evidence>
<proteinExistence type="predicted"/>
<keyword evidence="2" id="KW-1185">Reference proteome</keyword>
<dbReference type="EMBL" id="MPUH01000688">
    <property type="protein sequence ID" value="OMJ75481.1"/>
    <property type="molecule type" value="Genomic_DNA"/>
</dbReference>
<name>A0A1R2BFF1_9CILI</name>
<protein>
    <submittedName>
        <fullName evidence="1">Uncharacterized protein</fullName>
    </submittedName>
</protein>
<accession>A0A1R2BFF1</accession>
<gene>
    <name evidence="1" type="ORF">SteCoe_25367</name>
</gene>
<organism evidence="1 2">
    <name type="scientific">Stentor coeruleus</name>
    <dbReference type="NCBI Taxonomy" id="5963"/>
    <lineage>
        <taxon>Eukaryota</taxon>
        <taxon>Sar</taxon>
        <taxon>Alveolata</taxon>
        <taxon>Ciliophora</taxon>
        <taxon>Postciliodesmatophora</taxon>
        <taxon>Heterotrichea</taxon>
        <taxon>Heterotrichida</taxon>
        <taxon>Stentoridae</taxon>
        <taxon>Stentor</taxon>
    </lineage>
</organism>